<dbReference type="GeneID" id="115622394"/>
<dbReference type="GO" id="GO:0005549">
    <property type="term" value="F:odorant binding"/>
    <property type="evidence" value="ECO:0007669"/>
    <property type="project" value="InterPro"/>
</dbReference>
<dbReference type="PANTHER" id="PTHR21137">
    <property type="entry name" value="ODORANT RECEPTOR"/>
    <property type="match status" value="1"/>
</dbReference>
<evidence type="ECO:0000256" key="2">
    <source>
        <dbReference type="ARBA" id="ARBA00022475"/>
    </source>
</evidence>
<feature type="transmembrane region" description="Helical" evidence="10">
    <location>
        <begin position="262"/>
        <end position="290"/>
    </location>
</feature>
<keyword evidence="4 10" id="KW-0812">Transmembrane</keyword>
<feature type="transmembrane region" description="Helical" evidence="10">
    <location>
        <begin position="134"/>
        <end position="156"/>
    </location>
</feature>
<evidence type="ECO:0000256" key="3">
    <source>
        <dbReference type="ARBA" id="ARBA00022606"/>
    </source>
</evidence>
<feature type="transmembrane region" description="Helical" evidence="10">
    <location>
        <begin position="68"/>
        <end position="88"/>
    </location>
</feature>
<evidence type="ECO:0000256" key="8">
    <source>
        <dbReference type="ARBA" id="ARBA00023170"/>
    </source>
</evidence>
<keyword evidence="6 10" id="KW-1133">Transmembrane helix</keyword>
<name>A0A6J2TAP8_DROLE</name>
<dbReference type="AlphaFoldDB" id="A0A6J2TAP8"/>
<feature type="transmembrane region" description="Helical" evidence="10">
    <location>
        <begin position="202"/>
        <end position="218"/>
    </location>
</feature>
<keyword evidence="2" id="KW-1003">Cell membrane</keyword>
<keyword evidence="11" id="KW-1185">Reference proteome</keyword>
<dbReference type="Pfam" id="PF02949">
    <property type="entry name" value="7tm_6"/>
    <property type="match status" value="1"/>
</dbReference>
<evidence type="ECO:0000256" key="5">
    <source>
        <dbReference type="ARBA" id="ARBA00022725"/>
    </source>
</evidence>
<keyword evidence="3 10" id="KW-0716">Sensory transduction</keyword>
<evidence type="ECO:0000256" key="9">
    <source>
        <dbReference type="ARBA" id="ARBA00023224"/>
    </source>
</evidence>
<evidence type="ECO:0000256" key="6">
    <source>
        <dbReference type="ARBA" id="ARBA00022989"/>
    </source>
</evidence>
<dbReference type="GO" id="GO:0004984">
    <property type="term" value="F:olfactory receptor activity"/>
    <property type="evidence" value="ECO:0007669"/>
    <property type="project" value="InterPro"/>
</dbReference>
<dbReference type="RefSeq" id="XP_030372178.1">
    <property type="nucleotide sequence ID" value="XM_030516318.1"/>
</dbReference>
<keyword evidence="9 10" id="KW-0807">Transducer</keyword>
<proteinExistence type="inferred from homology"/>
<evidence type="ECO:0000313" key="11">
    <source>
        <dbReference type="Proteomes" id="UP000504634"/>
    </source>
</evidence>
<dbReference type="GO" id="GO:0007165">
    <property type="term" value="P:signal transduction"/>
    <property type="evidence" value="ECO:0007669"/>
    <property type="project" value="UniProtKB-KW"/>
</dbReference>
<keyword evidence="8 10" id="KW-0675">Receptor</keyword>
<dbReference type="Proteomes" id="UP000504634">
    <property type="component" value="Unplaced"/>
</dbReference>
<evidence type="ECO:0000313" key="12">
    <source>
        <dbReference type="RefSeq" id="XP_030372178.1"/>
    </source>
</evidence>
<protein>
    <recommendedName>
        <fullName evidence="10">Odorant receptor</fullName>
    </recommendedName>
</protein>
<dbReference type="PANTHER" id="PTHR21137:SF35">
    <property type="entry name" value="ODORANT RECEPTOR 19A-RELATED"/>
    <property type="match status" value="1"/>
</dbReference>
<reference evidence="12" key="1">
    <citation type="submission" date="2025-08" db="UniProtKB">
        <authorList>
            <consortium name="RefSeq"/>
        </authorList>
    </citation>
    <scope>IDENTIFICATION</scope>
    <source>
        <strain evidence="12">11010-0011.00</strain>
        <tissue evidence="12">Whole body</tissue>
    </source>
</reference>
<evidence type="ECO:0000256" key="7">
    <source>
        <dbReference type="ARBA" id="ARBA00023136"/>
    </source>
</evidence>
<keyword evidence="5 10" id="KW-0552">Olfaction</keyword>
<feature type="transmembrane region" description="Helical" evidence="10">
    <location>
        <begin position="34"/>
        <end position="56"/>
    </location>
</feature>
<organism evidence="11 12">
    <name type="scientific">Drosophila lebanonensis</name>
    <name type="common">Fruit fly</name>
    <name type="synonym">Scaptodrosophila lebanonensis</name>
    <dbReference type="NCBI Taxonomy" id="7225"/>
    <lineage>
        <taxon>Eukaryota</taxon>
        <taxon>Metazoa</taxon>
        <taxon>Ecdysozoa</taxon>
        <taxon>Arthropoda</taxon>
        <taxon>Hexapoda</taxon>
        <taxon>Insecta</taxon>
        <taxon>Pterygota</taxon>
        <taxon>Neoptera</taxon>
        <taxon>Endopterygota</taxon>
        <taxon>Diptera</taxon>
        <taxon>Brachycera</taxon>
        <taxon>Muscomorpha</taxon>
        <taxon>Ephydroidea</taxon>
        <taxon>Drosophilidae</taxon>
        <taxon>Scaptodrosophila</taxon>
    </lineage>
</organism>
<evidence type="ECO:0000256" key="4">
    <source>
        <dbReference type="ARBA" id="ARBA00022692"/>
    </source>
</evidence>
<dbReference type="OrthoDB" id="6765072at2759"/>
<gene>
    <name evidence="12" type="primary">LOC115622394</name>
</gene>
<evidence type="ECO:0000256" key="10">
    <source>
        <dbReference type="RuleBase" id="RU351113"/>
    </source>
</evidence>
<sequence>MAESVADRFNKIVSVVRFCLRVCGADVCDLNYRMYWLTYCVLAAIFFFYACTAYTLYVGVIQEGDWTIMLEASCMVGSAIQGLTKLYFGVTKGHLMQQMEAIYKDIYKTYERLGGEYREQLIKRIKITKALMNVFMWIYIILVVALVSLPLFYLVVFKEKMLVMQFLVPGIDRNSDVGHLMLLSLHTMCLSFGAFGNFGADMFLFLFVSNLPLLTDLVKVKLKDFNELVVQHTRYKETRALLWNIFSWHQKYVRLLSSMEELYNGIMFVQLSTSCTGILCTISCIFIGVWPAAPVYLLYSASVLYTFCALGNLVELSNEEFAEAVYCDCMWYELPVKDQKLIIIMLSKSQNEILLSAGDVMPLSMATALQLSKGIYSFSMFLFTYLE</sequence>
<feature type="transmembrane region" description="Helical" evidence="10">
    <location>
        <begin position="296"/>
        <end position="314"/>
    </location>
</feature>
<accession>A0A6J2TAP8</accession>
<comment type="similarity">
    <text evidence="10">Belongs to the insect chemoreceptor superfamily. Heteromeric odorant receptor channel (TC 1.A.69) family.</text>
</comment>
<comment type="caution">
    <text evidence="10">Lacks conserved residue(s) required for the propagation of feature annotation.</text>
</comment>
<dbReference type="GO" id="GO:0005886">
    <property type="term" value="C:plasma membrane"/>
    <property type="evidence" value="ECO:0007669"/>
    <property type="project" value="UniProtKB-SubCell"/>
</dbReference>
<keyword evidence="7 10" id="KW-0472">Membrane</keyword>
<comment type="subcellular location">
    <subcellularLocation>
        <location evidence="1 10">Cell membrane</location>
        <topology evidence="1 10">Multi-pass membrane protein</topology>
    </subcellularLocation>
</comment>
<evidence type="ECO:0000256" key="1">
    <source>
        <dbReference type="ARBA" id="ARBA00004651"/>
    </source>
</evidence>
<dbReference type="InterPro" id="IPR004117">
    <property type="entry name" value="7tm6_olfct_rcpt"/>
</dbReference>